<feature type="domain" description="DM13" evidence="3">
    <location>
        <begin position="26"/>
        <end position="129"/>
    </location>
</feature>
<sequence>MFAQVFALGALLVVSHAQQDGLEWLGTFETLAHGINGEVYAEDDHTLVIKSFVYDGESEDAFFILTKTENVEEPFEYLADELGSKEPLGTYMNEDIRLRLRPGTTLADYKTLSVYCNKYKVDFGHVVFGKYPKPMVRSMVPLGKLTTVLHGVTGDVLAIDESTLLLKNFNYDGMSEDGQFVLFKDPSKINETHELLRDEDGTTNPMVQYRDMDVILSLKQGAKLSMYKGFAVYCAKYNVVFGTLVFPKRLPKMPHAVRRRSTPVALGQLTNGQVHNTTGTVFRVDDNTILITRFTYDGMSPDGQFILTRKPNVISEPADIVGDERGNLGPLRKYFGQDVFINLNQGSSLKDYTGFAVYCAKYKLDFGHVFFPAADKPAPAFSLMSSKVNMKNAKKLGSFLTLGHNVTGELYALDEQTLFLKNLTYDGTSNDGRFVLSKSQEIEEPLERLGDEWGSKDGILGYDGKNIVLRLNPGTKLSDYKALSIYCADYKLDFGHVIFGQDLSGLAPASKNQPLLSAGSMW</sequence>
<reference evidence="5" key="1">
    <citation type="submission" date="2017-01" db="EMBL/GenBank/DDBJ databases">
        <title>Comparative genomics of anhydrobiosis in the tardigrade Hypsibius dujardini.</title>
        <authorList>
            <person name="Yoshida Y."/>
            <person name="Koutsovoulos G."/>
            <person name="Laetsch D."/>
            <person name="Stevens L."/>
            <person name="Kumar S."/>
            <person name="Horikawa D."/>
            <person name="Ishino K."/>
            <person name="Komine S."/>
            <person name="Tomita M."/>
            <person name="Blaxter M."/>
            <person name="Arakawa K."/>
        </authorList>
    </citation>
    <scope>NUCLEOTIDE SEQUENCE [LARGE SCALE GENOMIC DNA]</scope>
    <source>
        <strain evidence="5">Z151</strain>
    </source>
</reference>
<dbReference type="AlphaFoldDB" id="A0A9X6NNQ6"/>
<organism evidence="4 5">
    <name type="scientific">Hypsibius exemplaris</name>
    <name type="common">Freshwater tardigrade</name>
    <dbReference type="NCBI Taxonomy" id="2072580"/>
    <lineage>
        <taxon>Eukaryota</taxon>
        <taxon>Metazoa</taxon>
        <taxon>Ecdysozoa</taxon>
        <taxon>Tardigrada</taxon>
        <taxon>Eutardigrada</taxon>
        <taxon>Parachela</taxon>
        <taxon>Hypsibioidea</taxon>
        <taxon>Hypsibiidae</taxon>
        <taxon>Hypsibius</taxon>
    </lineage>
</organism>
<feature type="signal peptide" evidence="2">
    <location>
        <begin position="1"/>
        <end position="17"/>
    </location>
</feature>
<dbReference type="InterPro" id="IPR052126">
    <property type="entry name" value="Spindle_Org/Thrombomodulin"/>
</dbReference>
<evidence type="ECO:0000313" key="5">
    <source>
        <dbReference type="Proteomes" id="UP000192578"/>
    </source>
</evidence>
<keyword evidence="5" id="KW-1185">Reference proteome</keyword>
<dbReference type="PANTHER" id="PTHR24036:SF5">
    <property type="entry name" value="THROMBOMODULIN"/>
    <property type="match status" value="1"/>
</dbReference>
<keyword evidence="2" id="KW-0732">Signal</keyword>
<dbReference type="InterPro" id="IPR019545">
    <property type="entry name" value="DM13_domain"/>
</dbReference>
<name>A0A9X6NNQ6_HYPEX</name>
<protein>
    <recommendedName>
        <fullName evidence="3">DM13 domain-containing protein</fullName>
    </recommendedName>
</protein>
<proteinExistence type="predicted"/>
<dbReference type="SMART" id="SM00686">
    <property type="entry name" value="DM13"/>
    <property type="match status" value="4"/>
</dbReference>
<evidence type="ECO:0000259" key="3">
    <source>
        <dbReference type="PROSITE" id="PS51549"/>
    </source>
</evidence>
<dbReference type="PROSITE" id="PS51549">
    <property type="entry name" value="DM13"/>
    <property type="match status" value="4"/>
</dbReference>
<accession>A0A9X6NNQ6</accession>
<feature type="domain" description="DM13" evidence="3">
    <location>
        <begin position="267"/>
        <end position="372"/>
    </location>
</feature>
<gene>
    <name evidence="4" type="ORF">BV898_18238</name>
</gene>
<dbReference type="Proteomes" id="UP000192578">
    <property type="component" value="Unassembled WGS sequence"/>
</dbReference>
<keyword evidence="1" id="KW-0677">Repeat</keyword>
<dbReference type="OrthoDB" id="2448405at2759"/>
<dbReference type="EMBL" id="MTYJ01000348">
    <property type="protein sequence ID" value="OWA53816.1"/>
    <property type="molecule type" value="Genomic_DNA"/>
</dbReference>
<dbReference type="PANTHER" id="PTHR24036">
    <property type="entry name" value="SKELETOR-RELATED"/>
    <property type="match status" value="1"/>
</dbReference>
<comment type="caution">
    <text evidence="4">The sequence shown here is derived from an EMBL/GenBank/DDBJ whole genome shotgun (WGS) entry which is preliminary data.</text>
</comment>
<evidence type="ECO:0000313" key="4">
    <source>
        <dbReference type="EMBL" id="OWA53816.1"/>
    </source>
</evidence>
<feature type="chain" id="PRO_5040829817" description="DM13 domain-containing protein" evidence="2">
    <location>
        <begin position="18"/>
        <end position="522"/>
    </location>
</feature>
<feature type="domain" description="DM13" evidence="3">
    <location>
        <begin position="397"/>
        <end position="500"/>
    </location>
</feature>
<evidence type="ECO:0000256" key="1">
    <source>
        <dbReference type="ARBA" id="ARBA00022737"/>
    </source>
</evidence>
<feature type="domain" description="DM13" evidence="3">
    <location>
        <begin position="129"/>
        <end position="247"/>
    </location>
</feature>
<dbReference type="Pfam" id="PF10517">
    <property type="entry name" value="DM13"/>
    <property type="match status" value="4"/>
</dbReference>
<evidence type="ECO:0000256" key="2">
    <source>
        <dbReference type="SAM" id="SignalP"/>
    </source>
</evidence>